<evidence type="ECO:0000313" key="4">
    <source>
        <dbReference type="EMBL" id="QPZ40148.1"/>
    </source>
</evidence>
<evidence type="ECO:0000256" key="1">
    <source>
        <dbReference type="ARBA" id="ARBA00022679"/>
    </source>
</evidence>
<organism evidence="4 5">
    <name type="scientific">Paramicrobacterium chengjingii</name>
    <dbReference type="NCBI Taxonomy" id="2769067"/>
    <lineage>
        <taxon>Bacteria</taxon>
        <taxon>Bacillati</taxon>
        <taxon>Actinomycetota</taxon>
        <taxon>Actinomycetes</taxon>
        <taxon>Micrococcales</taxon>
        <taxon>Microbacteriaceae</taxon>
        <taxon>Paramicrobacterium</taxon>
    </lineage>
</organism>
<dbReference type="SUPFAM" id="SSF55729">
    <property type="entry name" value="Acyl-CoA N-acyltransferases (Nat)"/>
    <property type="match status" value="1"/>
</dbReference>
<dbReference type="InterPro" id="IPR050832">
    <property type="entry name" value="Bact_Acetyltransf"/>
</dbReference>
<keyword evidence="2" id="KW-0012">Acyltransferase</keyword>
<evidence type="ECO:0000256" key="2">
    <source>
        <dbReference type="ARBA" id="ARBA00023315"/>
    </source>
</evidence>
<keyword evidence="5" id="KW-1185">Reference proteome</keyword>
<dbReference type="Gene3D" id="3.40.630.30">
    <property type="match status" value="1"/>
</dbReference>
<evidence type="ECO:0000313" key="5">
    <source>
        <dbReference type="Proteomes" id="UP000662814"/>
    </source>
</evidence>
<dbReference type="CDD" id="cd04301">
    <property type="entry name" value="NAT_SF"/>
    <property type="match status" value="1"/>
</dbReference>
<proteinExistence type="predicted"/>
<dbReference type="PANTHER" id="PTHR43877">
    <property type="entry name" value="AMINOALKYLPHOSPHONATE N-ACETYLTRANSFERASE-RELATED-RELATED"/>
    <property type="match status" value="1"/>
</dbReference>
<dbReference type="Proteomes" id="UP000662814">
    <property type="component" value="Chromosome"/>
</dbReference>
<protein>
    <submittedName>
        <fullName evidence="4">GNAT family N-acetyltransferase</fullName>
    </submittedName>
</protein>
<feature type="domain" description="N-acetyltransferase" evidence="3">
    <location>
        <begin position="1"/>
        <end position="146"/>
    </location>
</feature>
<name>A0ABX6YMR6_9MICO</name>
<dbReference type="Pfam" id="PF00583">
    <property type="entry name" value="Acetyltransf_1"/>
    <property type="match status" value="1"/>
</dbReference>
<gene>
    <name evidence="4" type="ORF">HCR76_02880</name>
</gene>
<dbReference type="EMBL" id="CP061169">
    <property type="protein sequence ID" value="QPZ40148.1"/>
    <property type="molecule type" value="Genomic_DNA"/>
</dbReference>
<evidence type="ECO:0000259" key="3">
    <source>
        <dbReference type="PROSITE" id="PS51186"/>
    </source>
</evidence>
<dbReference type="InterPro" id="IPR016181">
    <property type="entry name" value="Acyl_CoA_acyltransferase"/>
</dbReference>
<dbReference type="PANTHER" id="PTHR43877:SF2">
    <property type="entry name" value="AMINOALKYLPHOSPHONATE N-ACETYLTRANSFERASE-RELATED"/>
    <property type="match status" value="1"/>
</dbReference>
<dbReference type="PROSITE" id="PS51186">
    <property type="entry name" value="GNAT"/>
    <property type="match status" value="1"/>
</dbReference>
<dbReference type="InterPro" id="IPR000182">
    <property type="entry name" value="GNAT_dom"/>
</dbReference>
<sequence>MPRADIESFANENLSPERFTAYLTDPTHMLLLAEADDVLDGYTLLIDRSPSDPHVDEAVTARPAVELNKVYVRASSHGTGAAGSLMRYTLEAALAHGARGVWLGVNQLNTRAVRFYEKSDFAVVGTRRFRVGDRWCDDFVMQCVLRD</sequence>
<accession>A0ABX6YMR6</accession>
<reference evidence="4 5" key="1">
    <citation type="submission" date="2020-12" db="EMBL/GenBank/DDBJ databases">
        <title>Microbacterium sp. HY060.</title>
        <authorList>
            <person name="Zhou J."/>
        </authorList>
    </citation>
    <scope>NUCLEOTIDE SEQUENCE [LARGE SCALE GENOMIC DNA]</scope>
    <source>
        <strain evidence="4 5">HY60</strain>
    </source>
</reference>
<keyword evidence="1" id="KW-0808">Transferase</keyword>